<evidence type="ECO:0000313" key="1">
    <source>
        <dbReference type="EMBL" id="MBT0994582.1"/>
    </source>
</evidence>
<protein>
    <submittedName>
        <fullName evidence="1">Uncharacterized protein</fullName>
    </submittedName>
</protein>
<evidence type="ECO:0000313" key="2">
    <source>
        <dbReference type="Proteomes" id="UP000722125"/>
    </source>
</evidence>
<dbReference type="InterPro" id="IPR046561">
    <property type="entry name" value="DUF6716"/>
</dbReference>
<name>A0ABS5TZK1_9CELL</name>
<dbReference type="EMBL" id="JAHBOH010000001">
    <property type="protein sequence ID" value="MBT0994582.1"/>
    <property type="molecule type" value="Genomic_DNA"/>
</dbReference>
<accession>A0ABS5TZK1</accession>
<organism evidence="1 2">
    <name type="scientific">Cellulomonas fulva</name>
    <dbReference type="NCBI Taxonomy" id="2835530"/>
    <lineage>
        <taxon>Bacteria</taxon>
        <taxon>Bacillati</taxon>
        <taxon>Actinomycetota</taxon>
        <taxon>Actinomycetes</taxon>
        <taxon>Micrococcales</taxon>
        <taxon>Cellulomonadaceae</taxon>
        <taxon>Cellulomonas</taxon>
    </lineage>
</organism>
<dbReference type="SUPFAM" id="SSF53756">
    <property type="entry name" value="UDP-Glycosyltransferase/glycogen phosphorylase"/>
    <property type="match status" value="1"/>
</dbReference>
<gene>
    <name evidence="1" type="ORF">KIN34_09815</name>
</gene>
<reference evidence="1 2" key="1">
    <citation type="submission" date="2021-05" db="EMBL/GenBank/DDBJ databases">
        <title>Description of Cellulomonas sp. DKR-3 sp. nov.</title>
        <authorList>
            <person name="Dahal R.H."/>
            <person name="Chaudhary D.K."/>
        </authorList>
    </citation>
    <scope>NUCLEOTIDE SEQUENCE [LARGE SCALE GENOMIC DNA]</scope>
    <source>
        <strain evidence="1 2">DKR-3</strain>
    </source>
</reference>
<sequence length="400" mass="42387">MTAVRVLGVADSDSYLKWAGTTLERLAADPALSTEPALVVLRSPVEPTEGQVASALARTRWAHHPPARVNLGALGRTLRSVRPDVVLVATTGPAAEHVLRLLARLPYRPVVVTGLPGMSLPATPTALRYRSTADLFVVHSHHERTAFTNLADELGDGVQVRSRFVVCRLPFLAPGSPVPDTAPLHRVVFAPQAKFPVDEPDRVAILRALGELALARPDLDVVIKLRGLAGDAQTHRERWPFDELAREHAEVPGVPAVRVATGPLHDHLTPGTALVTVSSTAVLEALALGLRALVIGDFGIGDENLTGVYADSGLVGSLADVAAGRVATADPAWVRENYLQAEPDELGAALAAALAVPAPPLGTPAPVGALPSRLRRRARLVWPAGARRGRAVADVLLRRR</sequence>
<dbReference type="RefSeq" id="WP_214349818.1">
    <property type="nucleotide sequence ID" value="NZ_JAHBOH010000001.1"/>
</dbReference>
<dbReference type="Proteomes" id="UP000722125">
    <property type="component" value="Unassembled WGS sequence"/>
</dbReference>
<comment type="caution">
    <text evidence="1">The sequence shown here is derived from an EMBL/GenBank/DDBJ whole genome shotgun (WGS) entry which is preliminary data.</text>
</comment>
<dbReference type="Pfam" id="PF20471">
    <property type="entry name" value="DUF6716"/>
    <property type="match status" value="1"/>
</dbReference>
<proteinExistence type="predicted"/>
<keyword evidence="2" id="KW-1185">Reference proteome</keyword>